<evidence type="ECO:0000256" key="1">
    <source>
        <dbReference type="ARBA" id="ARBA00023224"/>
    </source>
</evidence>
<evidence type="ECO:0000313" key="6">
    <source>
        <dbReference type="EMBL" id="QEA03921.1"/>
    </source>
</evidence>
<sequence length="527" mass="56684">MRVNQPVTQREQPVRPDERLISTTDEDSRILSANEDFCRIAGFSEEELRGQPHNVIRHPDMPEAVFESLWASLKADRPWMGVIKNRCRNGDHYWVSAYVAPVYEDGRKVGYQSVRTMASEAEKARAEALYARMRRGRAVVPWHARVGTRPLLAGAVGVSTWLGVAAGASLPLWPALGAALILTLLGVVTVLMLTGRLAAVAVRARGVFSNPVGERVYGDGHDDAARIDLAFGMYRAQHVAMHTRFHNVSEALADSGKATEGAAERSRGAINTQRGEIEQVATAMNEMSTTVQEVSRSTAEAASTAEQALTQTGDGRTRVDVAARAMERLATDLDEAGEAVERLKGDTDGIRHVLDVIQGISEQTNLLALNAAIEAARAGEAGRGFAVVAEEVRALSGRVSASIGEITGMIERLEGGAGTAVAGMGRSREAAREVTEGAEGARGAMHEIEEAVRGISDTNNRIAAAVEQQSATAEEINRSVIQVNDGFAETENAAGDTRDTSRRLVSLVTELEGLLRQFDLLGTRRDD</sequence>
<feature type="domain" description="PAS" evidence="5">
    <location>
        <begin position="21"/>
        <end position="76"/>
    </location>
</feature>
<protein>
    <submittedName>
        <fullName evidence="6">Aerotaxis receptor</fullName>
    </submittedName>
</protein>
<organism evidence="6">
    <name type="scientific">uncultured organism</name>
    <dbReference type="NCBI Taxonomy" id="155900"/>
    <lineage>
        <taxon>unclassified sequences</taxon>
        <taxon>environmental samples</taxon>
    </lineage>
</organism>
<dbReference type="CDD" id="cd00130">
    <property type="entry name" value="PAS"/>
    <property type="match status" value="1"/>
</dbReference>
<keyword evidence="6" id="KW-0675">Receptor</keyword>
<gene>
    <name evidence="6" type="primary">aer</name>
    <name evidence="6" type="ORF">KBTEX_00222</name>
</gene>
<dbReference type="SUPFAM" id="SSF55785">
    <property type="entry name" value="PYP-like sensor domain (PAS domain)"/>
    <property type="match status" value="1"/>
</dbReference>
<evidence type="ECO:0000256" key="3">
    <source>
        <dbReference type="SAM" id="Phobius"/>
    </source>
</evidence>
<dbReference type="GO" id="GO:0007165">
    <property type="term" value="P:signal transduction"/>
    <property type="evidence" value="ECO:0007669"/>
    <property type="project" value="UniProtKB-KW"/>
</dbReference>
<proteinExistence type="inferred from homology"/>
<evidence type="ECO:0000259" key="4">
    <source>
        <dbReference type="PROSITE" id="PS50111"/>
    </source>
</evidence>
<dbReference type="Pfam" id="PF00015">
    <property type="entry name" value="MCPsignal"/>
    <property type="match status" value="1"/>
</dbReference>
<evidence type="ECO:0000259" key="5">
    <source>
        <dbReference type="PROSITE" id="PS50112"/>
    </source>
</evidence>
<dbReference type="Gene3D" id="3.30.450.20">
    <property type="entry name" value="PAS domain"/>
    <property type="match status" value="1"/>
</dbReference>
<dbReference type="EMBL" id="MN079077">
    <property type="protein sequence ID" value="QEA03921.1"/>
    <property type="molecule type" value="Genomic_DNA"/>
</dbReference>
<dbReference type="GO" id="GO:0006935">
    <property type="term" value="P:chemotaxis"/>
    <property type="evidence" value="ECO:0007669"/>
    <property type="project" value="InterPro"/>
</dbReference>
<dbReference type="InterPro" id="IPR004089">
    <property type="entry name" value="MCPsignal_dom"/>
</dbReference>
<reference evidence="6" key="1">
    <citation type="submission" date="2019-06" db="EMBL/GenBank/DDBJ databases">
        <authorList>
            <person name="Murdoch R.W."/>
            <person name="Fathepure B."/>
        </authorList>
    </citation>
    <scope>NUCLEOTIDE SEQUENCE</scope>
</reference>
<dbReference type="InterPro" id="IPR000014">
    <property type="entry name" value="PAS"/>
</dbReference>
<dbReference type="GO" id="GO:0004888">
    <property type="term" value="F:transmembrane signaling receptor activity"/>
    <property type="evidence" value="ECO:0007669"/>
    <property type="project" value="InterPro"/>
</dbReference>
<dbReference type="PROSITE" id="PS50112">
    <property type="entry name" value="PAS"/>
    <property type="match status" value="1"/>
</dbReference>
<dbReference type="NCBIfam" id="TIGR00229">
    <property type="entry name" value="sensory_box"/>
    <property type="match status" value="1"/>
</dbReference>
<dbReference type="AlphaFoldDB" id="A0A5B8R649"/>
<keyword evidence="3" id="KW-0472">Membrane</keyword>
<keyword evidence="1" id="KW-0807">Transducer</keyword>
<dbReference type="SUPFAM" id="SSF58104">
    <property type="entry name" value="Methyl-accepting chemotaxis protein (MCP) signaling domain"/>
    <property type="match status" value="1"/>
</dbReference>
<dbReference type="FunFam" id="1.10.287.950:FF:000001">
    <property type="entry name" value="Methyl-accepting chemotaxis sensory transducer"/>
    <property type="match status" value="1"/>
</dbReference>
<feature type="transmembrane region" description="Helical" evidence="3">
    <location>
        <begin position="176"/>
        <end position="195"/>
    </location>
</feature>
<dbReference type="SMART" id="SM00283">
    <property type="entry name" value="MA"/>
    <property type="match status" value="1"/>
</dbReference>
<keyword evidence="3" id="KW-0812">Transmembrane</keyword>
<dbReference type="InterPro" id="IPR004090">
    <property type="entry name" value="Chemotax_Me-accpt_rcpt"/>
</dbReference>
<dbReference type="InterPro" id="IPR013655">
    <property type="entry name" value="PAS_fold_3"/>
</dbReference>
<keyword evidence="3" id="KW-1133">Transmembrane helix</keyword>
<dbReference type="PROSITE" id="PS50111">
    <property type="entry name" value="CHEMOTAXIS_TRANSDUC_2"/>
    <property type="match status" value="1"/>
</dbReference>
<feature type="transmembrane region" description="Helical" evidence="3">
    <location>
        <begin position="151"/>
        <end position="170"/>
    </location>
</feature>
<feature type="domain" description="Methyl-accepting transducer" evidence="4">
    <location>
        <begin position="248"/>
        <end position="484"/>
    </location>
</feature>
<dbReference type="PRINTS" id="PR00260">
    <property type="entry name" value="CHEMTRNSDUCR"/>
</dbReference>
<dbReference type="Gene3D" id="1.10.287.950">
    <property type="entry name" value="Methyl-accepting chemotaxis protein"/>
    <property type="match status" value="1"/>
</dbReference>
<evidence type="ECO:0000256" key="2">
    <source>
        <dbReference type="ARBA" id="ARBA00029447"/>
    </source>
</evidence>
<name>A0A5B8R649_9ZZZZ</name>
<dbReference type="PANTHER" id="PTHR32089">
    <property type="entry name" value="METHYL-ACCEPTING CHEMOTAXIS PROTEIN MCPB"/>
    <property type="match status" value="1"/>
</dbReference>
<comment type="similarity">
    <text evidence="2">Belongs to the methyl-accepting chemotaxis (MCP) protein family.</text>
</comment>
<dbReference type="CDD" id="cd11386">
    <property type="entry name" value="MCP_signal"/>
    <property type="match status" value="1"/>
</dbReference>
<dbReference type="Pfam" id="PF08447">
    <property type="entry name" value="PAS_3"/>
    <property type="match status" value="1"/>
</dbReference>
<dbReference type="GO" id="GO:0016020">
    <property type="term" value="C:membrane"/>
    <property type="evidence" value="ECO:0007669"/>
    <property type="project" value="InterPro"/>
</dbReference>
<dbReference type="PANTHER" id="PTHR32089:SF112">
    <property type="entry name" value="LYSOZYME-LIKE PROTEIN-RELATED"/>
    <property type="match status" value="1"/>
</dbReference>
<dbReference type="InterPro" id="IPR035965">
    <property type="entry name" value="PAS-like_dom_sf"/>
</dbReference>
<accession>A0A5B8R649</accession>